<organism evidence="3 4">
    <name type="scientific">Archaeoglobus veneficus (strain DSM 11195 / SNP6)</name>
    <dbReference type="NCBI Taxonomy" id="693661"/>
    <lineage>
        <taxon>Archaea</taxon>
        <taxon>Methanobacteriati</taxon>
        <taxon>Methanobacteriota</taxon>
        <taxon>Archaeoglobi</taxon>
        <taxon>Archaeoglobales</taxon>
        <taxon>Archaeoglobaceae</taxon>
        <taxon>Archaeoglobus</taxon>
    </lineage>
</organism>
<dbReference type="Pfam" id="PF01039">
    <property type="entry name" value="Carboxyl_trans"/>
    <property type="match status" value="1"/>
</dbReference>
<evidence type="ECO:0000259" key="1">
    <source>
        <dbReference type="PROSITE" id="PS50980"/>
    </source>
</evidence>
<dbReference type="Gene3D" id="3.90.226.10">
    <property type="entry name" value="2-enoyl-CoA Hydratase, Chain A, domain 1"/>
    <property type="match status" value="2"/>
</dbReference>
<dbReference type="InterPro" id="IPR011763">
    <property type="entry name" value="COA_CT_C"/>
</dbReference>
<dbReference type="InterPro" id="IPR011762">
    <property type="entry name" value="COA_CT_N"/>
</dbReference>
<dbReference type="EMBL" id="CP002588">
    <property type="protein sequence ID" value="AEA46811.1"/>
    <property type="molecule type" value="Genomic_DNA"/>
</dbReference>
<dbReference type="GeneID" id="10393898"/>
<reference evidence="3 4" key="1">
    <citation type="submission" date="2011-03" db="EMBL/GenBank/DDBJ databases">
        <title>The complete genome of Archaeoglobus veneficus SNP6.</title>
        <authorList>
            <consortium name="US DOE Joint Genome Institute (JGI-PGF)"/>
            <person name="Lucas S."/>
            <person name="Copeland A."/>
            <person name="Lapidus A."/>
            <person name="Bruce D."/>
            <person name="Goodwin L."/>
            <person name="Pitluck S."/>
            <person name="Kyrpides N."/>
            <person name="Mavromatis K."/>
            <person name="Pagani I."/>
            <person name="Ivanova N."/>
            <person name="Mikhailova N."/>
            <person name="Lu M."/>
            <person name="Detter J.C."/>
            <person name="Tapia R."/>
            <person name="Han C."/>
            <person name="Land M."/>
            <person name="Hauser L."/>
            <person name="Markowitz V."/>
            <person name="Cheng J.-F."/>
            <person name="Hugenholtz P."/>
            <person name="Woyke T."/>
            <person name="Wu D."/>
            <person name="Spring S."/>
            <person name="Brambilla E."/>
            <person name="Klenk H.-P."/>
            <person name="Eisen J.A."/>
        </authorList>
    </citation>
    <scope>NUCLEOTIDE SEQUENCE [LARGE SCALE GENOMIC DNA]</scope>
    <source>
        <strain>SNP6</strain>
    </source>
</reference>
<evidence type="ECO:0000259" key="2">
    <source>
        <dbReference type="PROSITE" id="PS50989"/>
    </source>
</evidence>
<sequence length="510" mass="56286">MINALKEVESRRRKILEMGGQEKIEKLRKSGKLTARERVECLLDENSFVELQPFVESRNKDFGLDGLPADGVITGYGTVDGRPVCVYAQDFTVLGGSLGEMHGLKIARLLDFALDAGIPVIGLCDSGGARIHEGVDSLKSYGEIFRRNVEASGRIPQINVIMGPCAGGAVYSPALGDFVIMTKNRSCHMFVTGPKVIKAVTGEDVSYSELGGWEVHAARSGNCHLVADNDVKALQLVRKLLSYLPLNSGEYPPVVNTGDDPMRKTPEIYEIVPEDQRKPYDVRMLIKAVVDNGEFFEIQPQFAPNATVGFARIDGKSVGIVANNPWFYAGCLDVDASDKIARFIRFCDAFNIPLITLVDVPGFLPGVEQEYRGVIRHGAKIIYAYSEASVPLITVVVRKAYGGAYIAMGSKHLGADIVYAFPTAEIAVMGPEGAAEIIFRREIESSKNPEEMREKMVEEYRRRFANPTRAAARGYVDDVIDPQYTRIRIASALRVLERKQKRRKHGNIPL</sequence>
<dbReference type="InterPro" id="IPR029045">
    <property type="entry name" value="ClpP/crotonase-like_dom_sf"/>
</dbReference>
<gene>
    <name evidence="3" type="ordered locus">Arcve_0795</name>
</gene>
<dbReference type="FunFam" id="3.90.226.10:FF:000017">
    <property type="entry name" value="Propionyl-CoA carboxylase subunit beta 5"/>
    <property type="match status" value="1"/>
</dbReference>
<dbReference type="KEGG" id="ave:Arcve_0795"/>
<dbReference type="EC" id="6.4.1.3" evidence="3"/>
<dbReference type="RefSeq" id="WP_013683483.1">
    <property type="nucleotide sequence ID" value="NC_015320.1"/>
</dbReference>
<keyword evidence="4" id="KW-1185">Reference proteome</keyword>
<name>F2KRX0_ARCVS</name>
<accession>F2KRX0</accession>
<dbReference type="HOGENOM" id="CLU_018822_6_2_2"/>
<dbReference type="PROSITE" id="PS50989">
    <property type="entry name" value="COA_CT_CTER"/>
    <property type="match status" value="1"/>
</dbReference>
<feature type="domain" description="CoA carboxyltransferase C-terminal" evidence="2">
    <location>
        <begin position="257"/>
        <end position="495"/>
    </location>
</feature>
<dbReference type="SUPFAM" id="SSF52096">
    <property type="entry name" value="ClpP/crotonase"/>
    <property type="match status" value="2"/>
</dbReference>
<dbReference type="eggNOG" id="arCOG02705">
    <property type="taxonomic scope" value="Archaea"/>
</dbReference>
<keyword evidence="3" id="KW-0436">Ligase</keyword>
<protein>
    <submittedName>
        <fullName evidence="3">Propionyl-CoA carboxylase</fullName>
        <ecNumber evidence="3">6.4.1.3</ecNumber>
    </submittedName>
</protein>
<dbReference type="PANTHER" id="PTHR43842:SF2">
    <property type="entry name" value="PROPIONYL-COA CARBOXYLASE BETA CHAIN, MITOCHONDRIAL"/>
    <property type="match status" value="1"/>
</dbReference>
<dbReference type="PROSITE" id="PS50980">
    <property type="entry name" value="COA_CT_NTER"/>
    <property type="match status" value="1"/>
</dbReference>
<evidence type="ECO:0000313" key="4">
    <source>
        <dbReference type="Proteomes" id="UP000008136"/>
    </source>
</evidence>
<dbReference type="OrthoDB" id="30579at2157"/>
<feature type="domain" description="CoA carboxyltransferase N-terminal" evidence="1">
    <location>
        <begin position="1"/>
        <end position="256"/>
    </location>
</feature>
<dbReference type="GO" id="GO:0004658">
    <property type="term" value="F:propionyl-CoA carboxylase activity"/>
    <property type="evidence" value="ECO:0007669"/>
    <property type="project" value="UniProtKB-EC"/>
</dbReference>
<dbReference type="PANTHER" id="PTHR43842">
    <property type="entry name" value="PROPIONYL-COA CARBOXYLASE BETA CHAIN"/>
    <property type="match status" value="1"/>
</dbReference>
<dbReference type="STRING" id="693661.Arcve_0795"/>
<dbReference type="Proteomes" id="UP000008136">
    <property type="component" value="Chromosome"/>
</dbReference>
<dbReference type="AlphaFoldDB" id="F2KRX0"/>
<evidence type="ECO:0000313" key="3">
    <source>
        <dbReference type="EMBL" id="AEA46811.1"/>
    </source>
</evidence>
<dbReference type="InterPro" id="IPR051047">
    <property type="entry name" value="AccD/PCCB"/>
</dbReference>
<proteinExistence type="predicted"/>
<dbReference type="InterPro" id="IPR034733">
    <property type="entry name" value="AcCoA_carboxyl_beta"/>
</dbReference>